<dbReference type="InterPro" id="IPR002525">
    <property type="entry name" value="Transp_IS110-like_N"/>
</dbReference>
<evidence type="ECO:0000259" key="2">
    <source>
        <dbReference type="Pfam" id="PF02371"/>
    </source>
</evidence>
<dbReference type="KEGG" id="amr:AM1_B0381"/>
<dbReference type="EMBL" id="CP000839">
    <property type="protein sequence ID" value="ABW32099.1"/>
    <property type="molecule type" value="Genomic_DNA"/>
</dbReference>
<organism evidence="3 4">
    <name type="scientific">Acaryochloris marina (strain MBIC 11017)</name>
    <dbReference type="NCBI Taxonomy" id="329726"/>
    <lineage>
        <taxon>Bacteria</taxon>
        <taxon>Bacillati</taxon>
        <taxon>Cyanobacteriota</taxon>
        <taxon>Cyanophyceae</taxon>
        <taxon>Acaryochloridales</taxon>
        <taxon>Acaryochloridaceae</taxon>
        <taxon>Acaryochloris</taxon>
    </lineage>
</organism>
<keyword evidence="4" id="KW-1185">Reference proteome</keyword>
<dbReference type="AlphaFoldDB" id="A8ZLS2"/>
<evidence type="ECO:0000259" key="1">
    <source>
        <dbReference type="Pfam" id="PF01548"/>
    </source>
</evidence>
<dbReference type="HOGENOM" id="CLU_036902_1_0_3"/>
<dbReference type="InterPro" id="IPR047650">
    <property type="entry name" value="Transpos_IS110"/>
</dbReference>
<dbReference type="GO" id="GO:0006313">
    <property type="term" value="P:DNA transposition"/>
    <property type="evidence" value="ECO:0007669"/>
    <property type="project" value="InterPro"/>
</dbReference>
<dbReference type="InterPro" id="IPR003346">
    <property type="entry name" value="Transposase_20"/>
</dbReference>
<geneLocation type="plasmid" evidence="3 4">
    <name>pREB2</name>
</geneLocation>
<dbReference type="PANTHER" id="PTHR33055">
    <property type="entry name" value="TRANSPOSASE FOR INSERTION SEQUENCE ELEMENT IS1111A"/>
    <property type="match status" value="1"/>
</dbReference>
<evidence type="ECO:0000313" key="3">
    <source>
        <dbReference type="EMBL" id="ABW32099.1"/>
    </source>
</evidence>
<dbReference type="RefSeq" id="WP_012167243.1">
    <property type="nucleotide sequence ID" value="NC_009927.1"/>
</dbReference>
<keyword evidence="3" id="KW-0614">Plasmid</keyword>
<evidence type="ECO:0000313" key="4">
    <source>
        <dbReference type="Proteomes" id="UP000000268"/>
    </source>
</evidence>
<name>A8ZLS2_ACAM1</name>
<gene>
    <name evidence="3" type="ordered locus">AM1_B0381</name>
</gene>
<accession>A8ZLS2</accession>
<feature type="domain" description="Transposase IS116/IS110/IS902 C-terminal" evidence="2">
    <location>
        <begin position="219"/>
        <end position="304"/>
    </location>
</feature>
<reference evidence="3 4" key="1">
    <citation type="journal article" date="2008" name="Proc. Natl. Acad. Sci. U.S.A.">
        <title>Niche adaptation and genome expansion in the chlorophyll d-producing cyanobacterium Acaryochloris marina.</title>
        <authorList>
            <person name="Swingley W.D."/>
            <person name="Chen M."/>
            <person name="Cheung P.C."/>
            <person name="Conrad A.L."/>
            <person name="Dejesa L.C."/>
            <person name="Hao J."/>
            <person name="Honchak B.M."/>
            <person name="Karbach L.E."/>
            <person name="Kurdoglu A."/>
            <person name="Lahiri S."/>
            <person name="Mastrian S.D."/>
            <person name="Miyashita H."/>
            <person name="Page L."/>
            <person name="Ramakrishna P."/>
            <person name="Satoh S."/>
            <person name="Sattley W.M."/>
            <person name="Shimada Y."/>
            <person name="Taylor H.L."/>
            <person name="Tomo T."/>
            <person name="Tsuchiya T."/>
            <person name="Wang Z.T."/>
            <person name="Raymond J."/>
            <person name="Mimuro M."/>
            <person name="Blankenship R.E."/>
            <person name="Touchman J.W."/>
        </authorList>
    </citation>
    <scope>NUCLEOTIDE SEQUENCE [LARGE SCALE GENOMIC DNA]</scope>
    <source>
        <strain evidence="4">MBIC 11017</strain>
        <plasmid evidence="4">Plasmid pREB2</plasmid>
    </source>
</reference>
<dbReference type="NCBIfam" id="NF033542">
    <property type="entry name" value="transpos_IS110"/>
    <property type="match status" value="1"/>
</dbReference>
<feature type="domain" description="Transposase IS110-like N-terminal" evidence="1">
    <location>
        <begin position="4"/>
        <end position="147"/>
    </location>
</feature>
<dbReference type="Pfam" id="PF01548">
    <property type="entry name" value="DEDD_Tnp_IS110"/>
    <property type="match status" value="1"/>
</dbReference>
<dbReference type="GO" id="GO:0003677">
    <property type="term" value="F:DNA binding"/>
    <property type="evidence" value="ECO:0007669"/>
    <property type="project" value="InterPro"/>
</dbReference>
<dbReference type="OrthoDB" id="574542at2"/>
<protein>
    <submittedName>
        <fullName evidence="3">Transposase, IS116/IS110/IS902 family</fullName>
    </submittedName>
</protein>
<proteinExistence type="predicted"/>
<sequence>MKILGIDLGKYTSAACLFDTQSNDTLFFSFKSFASEFKALLSQTQPEQVVIEACTISGWVYDLCQAEGFNTIVANPTHEAWHWKHVKRKTDKDDALKLTKLAALGQISPVYMPSAESRQYRQLVKYRKRLVSHATRAQNTIRAVFNQQGISIPAGEKAWTISRIEQLKKYSQNMDECSLLSLWQGQLDLELKRLDALWEQLHAVDKKLTEIAKQDNRVQLLESIPGVGRKTAEVVVAFIDDPKRFKNARQIGAYAGLVPRQHQSGEMNRMGKITQRGPRILRATLVEAAWIMQRYNPWAAALYQRLCGGQKTRRKQAIIAVARKLLILCWTLLKKQEKWDSKQAGPMAA</sequence>
<dbReference type="Proteomes" id="UP000000268">
    <property type="component" value="Plasmid pREB2"/>
</dbReference>
<dbReference type="PANTHER" id="PTHR33055:SF13">
    <property type="entry name" value="TRANSPOSASE"/>
    <property type="match status" value="1"/>
</dbReference>
<dbReference type="Pfam" id="PF02371">
    <property type="entry name" value="Transposase_20"/>
    <property type="match status" value="1"/>
</dbReference>
<dbReference type="GO" id="GO:0004803">
    <property type="term" value="F:transposase activity"/>
    <property type="evidence" value="ECO:0007669"/>
    <property type="project" value="InterPro"/>
</dbReference>